<protein>
    <submittedName>
        <fullName evidence="1">Uncharacterized protein</fullName>
    </submittedName>
</protein>
<reference evidence="2" key="1">
    <citation type="journal article" date="2014" name="Genome Announc.">
        <title>Draft genome sequence of Weissella oryzae SG25T, isolated from fermented rice grains.</title>
        <authorList>
            <person name="Tanizawa Y."/>
            <person name="Fujisawa T."/>
            <person name="Mochizuki T."/>
            <person name="Kaminuma E."/>
            <person name="Suzuki Y."/>
            <person name="Nakamura Y."/>
            <person name="Tohno M."/>
        </authorList>
    </citation>
    <scope>NUCLEOTIDE SEQUENCE [LARGE SCALE GENOMIC DNA]</scope>
    <source>
        <strain evidence="2">DSM 25784 / JCM 18191 / LMG 30913 / SG25</strain>
    </source>
</reference>
<dbReference type="Gene3D" id="3.90.1150.200">
    <property type="match status" value="1"/>
</dbReference>
<dbReference type="AlphaFoldDB" id="A0A069CVI7"/>
<sequence>MKDQRIMDWLAAIENPKNQAHLSEIFTWINKSYPQLEDAFKWRMA</sequence>
<gene>
    <name evidence="1" type="ORF">WOSG25_100650</name>
</gene>
<evidence type="ECO:0000313" key="1">
    <source>
        <dbReference type="EMBL" id="GAK31499.1"/>
    </source>
</evidence>
<dbReference type="RefSeq" id="WP_190279647.1">
    <property type="nucleotide sequence ID" value="NZ_DF820493.1"/>
</dbReference>
<dbReference type="STRING" id="1329250.WOSG25_100650"/>
<dbReference type="SUPFAM" id="SSF159888">
    <property type="entry name" value="YdhG-like"/>
    <property type="match status" value="1"/>
</dbReference>
<dbReference type="EMBL" id="DF820493">
    <property type="protein sequence ID" value="GAK31499.1"/>
    <property type="molecule type" value="Genomic_DNA"/>
</dbReference>
<accession>A0A069CVI7</accession>
<keyword evidence="2" id="KW-1185">Reference proteome</keyword>
<dbReference type="Proteomes" id="UP000030643">
    <property type="component" value="Unassembled WGS sequence"/>
</dbReference>
<name>A0A069CVI7_WEIOS</name>
<evidence type="ECO:0000313" key="2">
    <source>
        <dbReference type="Proteomes" id="UP000030643"/>
    </source>
</evidence>
<proteinExistence type="predicted"/>
<organism evidence="1 2">
    <name type="scientific">Weissella oryzae (strain DSM 25784 / JCM 18191 / LMG 30913 / SG25)</name>
    <dbReference type="NCBI Taxonomy" id="1329250"/>
    <lineage>
        <taxon>Bacteria</taxon>
        <taxon>Bacillati</taxon>
        <taxon>Bacillota</taxon>
        <taxon>Bacilli</taxon>
        <taxon>Lactobacillales</taxon>
        <taxon>Lactobacillaceae</taxon>
        <taxon>Weissella</taxon>
    </lineage>
</organism>